<dbReference type="Gene3D" id="1.25.40.120">
    <property type="entry name" value="Protein prenylyltransferase"/>
    <property type="match status" value="1"/>
</dbReference>
<dbReference type="PANTHER" id="PTHR11129:SF2">
    <property type="entry name" value="GERANYLGERANYL TRANSFERASE TYPE-2 SUBUNIT ALPHA"/>
    <property type="match status" value="1"/>
</dbReference>
<dbReference type="OrthoDB" id="1658at2759"/>
<dbReference type="FunFam" id="1.25.40.120:FF:000035">
    <property type="entry name" value="Geranylgeranyl transferase type-2 subunit alpha"/>
    <property type="match status" value="1"/>
</dbReference>
<evidence type="ECO:0000256" key="1">
    <source>
        <dbReference type="ARBA" id="ARBA00006734"/>
    </source>
</evidence>
<evidence type="ECO:0000256" key="10">
    <source>
        <dbReference type="SAM" id="MobiDB-lite"/>
    </source>
</evidence>
<keyword evidence="4 9" id="KW-0637">Prenyltransferase</keyword>
<proteinExistence type="inferred from homology"/>
<accession>A0A0P1AIP1</accession>
<dbReference type="Proteomes" id="UP000054928">
    <property type="component" value="Unassembled WGS sequence"/>
</dbReference>
<dbReference type="RefSeq" id="XP_024576745.1">
    <property type="nucleotide sequence ID" value="XM_024726028.1"/>
</dbReference>
<sequence length="356" mass="41876">MHGRVKSIEREKEQQKTDEQRQEELSKVRMYHEVAGKVLDLKRQQFFEPSVLPLTSHLLLLNPEFHMVWNYRRQTIDALATKSADPAAEWQELAKTELKLTLDALQRNPKSYSTWFQRKWIIDHRLGDLQKEIGLCDKLLNLDERNFHCWNYRRHVCELANVPKEDQLAFTTQKIEQNFSNYSALHHRSINLPKPLTAEVIFDEIELIQQAVFTEPDDQSAWFYYRWLVTSMVELVKSSAENAVEFLKKQAQWLEELVEMEAEAKWAIVTLADICGRLGVIINVGGWEEAKVHCLDLYDRAIALDPDHRSYYDDMKRKYSYSRHVIGVCSKDCRIDATPLQSNTFRHFIIAHIDKI</sequence>
<evidence type="ECO:0000256" key="4">
    <source>
        <dbReference type="ARBA" id="ARBA00022602"/>
    </source>
</evidence>
<dbReference type="GO" id="GO:0097354">
    <property type="term" value="P:prenylation"/>
    <property type="evidence" value="ECO:0007669"/>
    <property type="project" value="UniProtKB-UniRule"/>
</dbReference>
<dbReference type="OMA" id="RKFPKCY"/>
<evidence type="ECO:0000256" key="6">
    <source>
        <dbReference type="ARBA" id="ARBA00022737"/>
    </source>
</evidence>
<keyword evidence="6" id="KW-0677">Repeat</keyword>
<protein>
    <recommendedName>
        <fullName evidence="3 9">Geranylgeranyl transferase type-2 subunit alpha</fullName>
        <ecNumber evidence="2 9">2.5.1.60</ecNumber>
    </recommendedName>
    <alternativeName>
        <fullName evidence="7 9">Geranylgeranyl transferase type II subunit alpha</fullName>
    </alternativeName>
</protein>
<dbReference type="PROSITE" id="PS51147">
    <property type="entry name" value="PFTA"/>
    <property type="match status" value="4"/>
</dbReference>
<dbReference type="InterPro" id="IPR002088">
    <property type="entry name" value="Prenyl_trans_a"/>
</dbReference>
<evidence type="ECO:0000313" key="12">
    <source>
        <dbReference type="Proteomes" id="UP000054928"/>
    </source>
</evidence>
<dbReference type="EC" id="2.5.1.60" evidence="2 9"/>
<dbReference type="GO" id="GO:0004663">
    <property type="term" value="F:Rab geranylgeranyltransferase activity"/>
    <property type="evidence" value="ECO:0007669"/>
    <property type="project" value="UniProtKB-UniRule"/>
</dbReference>
<dbReference type="SUPFAM" id="SSF48439">
    <property type="entry name" value="Protein prenylyltransferase"/>
    <property type="match status" value="1"/>
</dbReference>
<evidence type="ECO:0000256" key="9">
    <source>
        <dbReference type="RuleBase" id="RU367120"/>
    </source>
</evidence>
<reference evidence="12" key="1">
    <citation type="submission" date="2014-09" db="EMBL/GenBank/DDBJ databases">
        <authorList>
            <person name="Sharma Rahul"/>
            <person name="Thines Marco"/>
        </authorList>
    </citation>
    <scope>NUCLEOTIDE SEQUENCE [LARGE SCALE GENOMIC DNA]</scope>
</reference>
<dbReference type="PANTHER" id="PTHR11129">
    <property type="entry name" value="PROTEIN FARNESYLTRANSFERASE ALPHA SUBUNIT/RAB GERANYLGERANYL TRANSFERASE ALPHA SUBUNIT"/>
    <property type="match status" value="1"/>
</dbReference>
<name>A0A0P1AIP1_PLAHL</name>
<evidence type="ECO:0000256" key="2">
    <source>
        <dbReference type="ARBA" id="ARBA00012656"/>
    </source>
</evidence>
<evidence type="ECO:0000256" key="5">
    <source>
        <dbReference type="ARBA" id="ARBA00022679"/>
    </source>
</evidence>
<comment type="catalytic activity">
    <reaction evidence="8 9">
        <text>geranylgeranyl diphosphate + L-cysteinyl-[protein] = S-geranylgeranyl-L-cysteinyl-[protein] + diphosphate</text>
        <dbReference type="Rhea" id="RHEA:21240"/>
        <dbReference type="Rhea" id="RHEA-COMP:10131"/>
        <dbReference type="Rhea" id="RHEA-COMP:11537"/>
        <dbReference type="ChEBI" id="CHEBI:29950"/>
        <dbReference type="ChEBI" id="CHEBI:33019"/>
        <dbReference type="ChEBI" id="CHEBI:57533"/>
        <dbReference type="ChEBI" id="CHEBI:86021"/>
        <dbReference type="EC" id="2.5.1.60"/>
    </reaction>
</comment>
<dbReference type="GeneID" id="36405635"/>
<comment type="similarity">
    <text evidence="1 9">Belongs to the protein prenyltransferase subunit alpha family.</text>
</comment>
<dbReference type="GO" id="GO:0005968">
    <property type="term" value="C:Rab-protein geranylgeranyltransferase complex"/>
    <property type="evidence" value="ECO:0007669"/>
    <property type="project" value="TreeGrafter"/>
</dbReference>
<keyword evidence="12" id="KW-1185">Reference proteome</keyword>
<dbReference type="Pfam" id="PF01239">
    <property type="entry name" value="PPTA"/>
    <property type="match status" value="4"/>
</dbReference>
<comment type="function">
    <text evidence="9">Catalyzes the transfer of a geranyl-geranyl moiety from geranyl-geranyl pyrophosphate to cysteines occuring in specific C-terminal amino acid sequences.</text>
</comment>
<feature type="region of interest" description="Disordered" evidence="10">
    <location>
        <begin position="1"/>
        <end position="25"/>
    </location>
</feature>
<evidence type="ECO:0000256" key="7">
    <source>
        <dbReference type="ARBA" id="ARBA00031267"/>
    </source>
</evidence>
<evidence type="ECO:0000256" key="8">
    <source>
        <dbReference type="ARBA" id="ARBA00047658"/>
    </source>
</evidence>
<dbReference type="AlphaFoldDB" id="A0A0P1AIP1"/>
<evidence type="ECO:0000313" key="11">
    <source>
        <dbReference type="EMBL" id="CEG40376.1"/>
    </source>
</evidence>
<organism evidence="11 12">
    <name type="scientific">Plasmopara halstedii</name>
    <name type="common">Downy mildew of sunflower</name>
    <dbReference type="NCBI Taxonomy" id="4781"/>
    <lineage>
        <taxon>Eukaryota</taxon>
        <taxon>Sar</taxon>
        <taxon>Stramenopiles</taxon>
        <taxon>Oomycota</taxon>
        <taxon>Peronosporomycetes</taxon>
        <taxon>Peronosporales</taxon>
        <taxon>Peronosporaceae</taxon>
        <taxon>Plasmopara</taxon>
    </lineage>
</organism>
<evidence type="ECO:0000256" key="3">
    <source>
        <dbReference type="ARBA" id="ARBA00014772"/>
    </source>
</evidence>
<dbReference type="STRING" id="4781.A0A0P1AIP1"/>
<dbReference type="EMBL" id="CCYD01000482">
    <property type="protein sequence ID" value="CEG40376.1"/>
    <property type="molecule type" value="Genomic_DNA"/>
</dbReference>
<keyword evidence="5 9" id="KW-0808">Transferase</keyword>